<accession>A0A8H2X4G7</accession>
<organism evidence="1 2">
    <name type="scientific">Rhizoctonia solani</name>
    <dbReference type="NCBI Taxonomy" id="456999"/>
    <lineage>
        <taxon>Eukaryota</taxon>
        <taxon>Fungi</taxon>
        <taxon>Dikarya</taxon>
        <taxon>Basidiomycota</taxon>
        <taxon>Agaricomycotina</taxon>
        <taxon>Agaricomycetes</taxon>
        <taxon>Cantharellales</taxon>
        <taxon>Ceratobasidiaceae</taxon>
        <taxon>Rhizoctonia</taxon>
    </lineage>
</organism>
<evidence type="ECO:0000313" key="2">
    <source>
        <dbReference type="Proteomes" id="UP000663850"/>
    </source>
</evidence>
<proteinExistence type="predicted"/>
<gene>
    <name evidence="1" type="ORF">RDB_LOCUS7033</name>
</gene>
<reference evidence="1" key="1">
    <citation type="submission" date="2021-01" db="EMBL/GenBank/DDBJ databases">
        <authorList>
            <person name="Kaushik A."/>
        </authorList>
    </citation>
    <scope>NUCLEOTIDE SEQUENCE</scope>
    <source>
        <strain evidence="1">Type strain: AG8-Rh-89/</strain>
    </source>
</reference>
<comment type="caution">
    <text evidence="1">The sequence shown here is derived from an EMBL/GenBank/DDBJ whole genome shotgun (WGS) entry which is preliminary data.</text>
</comment>
<evidence type="ECO:0000313" key="1">
    <source>
        <dbReference type="EMBL" id="CAE6417712.1"/>
    </source>
</evidence>
<dbReference type="Proteomes" id="UP000663850">
    <property type="component" value="Unassembled WGS sequence"/>
</dbReference>
<name>A0A8H2X4G7_9AGAM</name>
<sequence length="130" mass="14515">MSGGKPDAHLPLTVALAMPLFIGGYRFQPEDLAPLSPKVIGVAYEPGLMEGSTIFKLRAMLKCDILPIMDDTEPSNHYYILITQSNENGQGFPFIEADEDVQQFSAMETWGLRHREWVVLQDPKFMAITG</sequence>
<dbReference type="EMBL" id="CAJMWZ010000382">
    <property type="protein sequence ID" value="CAE6417712.1"/>
    <property type="molecule type" value="Genomic_DNA"/>
</dbReference>
<dbReference type="AlphaFoldDB" id="A0A8H2X4G7"/>
<protein>
    <submittedName>
        <fullName evidence="1">Uncharacterized protein</fullName>
    </submittedName>
</protein>